<protein>
    <submittedName>
        <fullName evidence="1">Uncharacterized protein</fullName>
    </submittedName>
</protein>
<dbReference type="EMBL" id="KN838769">
    <property type="protein sequence ID" value="KIJ95038.1"/>
    <property type="molecule type" value="Genomic_DNA"/>
</dbReference>
<evidence type="ECO:0000313" key="2">
    <source>
        <dbReference type="Proteomes" id="UP000054477"/>
    </source>
</evidence>
<evidence type="ECO:0000313" key="1">
    <source>
        <dbReference type="EMBL" id="KIJ95038.1"/>
    </source>
</evidence>
<keyword evidence="2" id="KW-1185">Reference proteome</keyword>
<reference evidence="1 2" key="1">
    <citation type="submission" date="2014-04" db="EMBL/GenBank/DDBJ databases">
        <authorList>
            <consortium name="DOE Joint Genome Institute"/>
            <person name="Kuo A."/>
            <person name="Kohler A."/>
            <person name="Nagy L.G."/>
            <person name="Floudas D."/>
            <person name="Copeland A."/>
            <person name="Barry K.W."/>
            <person name="Cichocki N."/>
            <person name="Veneault-Fourrey C."/>
            <person name="LaButti K."/>
            <person name="Lindquist E.A."/>
            <person name="Lipzen A."/>
            <person name="Lundell T."/>
            <person name="Morin E."/>
            <person name="Murat C."/>
            <person name="Sun H."/>
            <person name="Tunlid A."/>
            <person name="Henrissat B."/>
            <person name="Grigoriev I.V."/>
            <person name="Hibbett D.S."/>
            <person name="Martin F."/>
            <person name="Nordberg H.P."/>
            <person name="Cantor M.N."/>
            <person name="Hua S.X."/>
        </authorList>
    </citation>
    <scope>NUCLEOTIDE SEQUENCE [LARGE SCALE GENOMIC DNA]</scope>
    <source>
        <strain evidence="1 2">LaAM-08-1</strain>
    </source>
</reference>
<dbReference type="AlphaFoldDB" id="A0A0C9X194"/>
<organism evidence="1 2">
    <name type="scientific">Laccaria amethystina LaAM-08-1</name>
    <dbReference type="NCBI Taxonomy" id="1095629"/>
    <lineage>
        <taxon>Eukaryota</taxon>
        <taxon>Fungi</taxon>
        <taxon>Dikarya</taxon>
        <taxon>Basidiomycota</taxon>
        <taxon>Agaricomycotina</taxon>
        <taxon>Agaricomycetes</taxon>
        <taxon>Agaricomycetidae</taxon>
        <taxon>Agaricales</taxon>
        <taxon>Agaricineae</taxon>
        <taxon>Hydnangiaceae</taxon>
        <taxon>Laccaria</taxon>
    </lineage>
</organism>
<dbReference type="OrthoDB" id="3227768at2759"/>
<dbReference type="STRING" id="1095629.A0A0C9X194"/>
<sequence>MSRYCGIYLPYIKPTAESAAATSPGTKIHDAILAAEGLLNGTYNGHPTKTHYLATSNSHLALVHAIQIENENLGTFYEAFVDAHSGQLCR</sequence>
<dbReference type="HOGENOM" id="CLU_2441198_0_0_1"/>
<reference evidence="2" key="2">
    <citation type="submission" date="2015-01" db="EMBL/GenBank/DDBJ databases">
        <title>Evolutionary Origins and Diversification of the Mycorrhizal Mutualists.</title>
        <authorList>
            <consortium name="DOE Joint Genome Institute"/>
            <consortium name="Mycorrhizal Genomics Consortium"/>
            <person name="Kohler A."/>
            <person name="Kuo A."/>
            <person name="Nagy L.G."/>
            <person name="Floudas D."/>
            <person name="Copeland A."/>
            <person name="Barry K.W."/>
            <person name="Cichocki N."/>
            <person name="Veneault-Fourrey C."/>
            <person name="LaButti K."/>
            <person name="Lindquist E.A."/>
            <person name="Lipzen A."/>
            <person name="Lundell T."/>
            <person name="Morin E."/>
            <person name="Murat C."/>
            <person name="Riley R."/>
            <person name="Ohm R."/>
            <person name="Sun H."/>
            <person name="Tunlid A."/>
            <person name="Henrissat B."/>
            <person name="Grigoriev I.V."/>
            <person name="Hibbett D.S."/>
            <person name="Martin F."/>
        </authorList>
    </citation>
    <scope>NUCLEOTIDE SEQUENCE [LARGE SCALE GENOMIC DNA]</scope>
    <source>
        <strain evidence="2">LaAM-08-1</strain>
    </source>
</reference>
<accession>A0A0C9X194</accession>
<dbReference type="Proteomes" id="UP000054477">
    <property type="component" value="Unassembled WGS sequence"/>
</dbReference>
<proteinExistence type="predicted"/>
<gene>
    <name evidence="1" type="ORF">K443DRAFT_639795</name>
</gene>
<name>A0A0C9X194_9AGAR</name>